<proteinExistence type="predicted"/>
<reference evidence="2" key="1">
    <citation type="submission" date="2012-06" db="EMBL/GenBank/DDBJ databases">
        <title>Genome analysis of multiple Granulibacter bethesdensis isolates demonstrates substantial genome diversity.</title>
        <authorList>
            <person name="Greenberg D.E."/>
            <person name="Porcella S.F."/>
            <person name="Zarember K."/>
            <person name="Zelazny A.M."/>
            <person name="Bruno D."/>
            <person name="Martens C."/>
            <person name="Barbian K.D."/>
            <person name="Jaske E."/>
            <person name="Holland S.M."/>
        </authorList>
    </citation>
    <scope>NUCLEOTIDE SEQUENCE [LARGE SCALE GENOMIC DNA]</scope>
    <source>
        <strain evidence="2">CGDNIH3</strain>
    </source>
</reference>
<evidence type="ECO:0000313" key="2">
    <source>
        <dbReference type="Proteomes" id="UP000019438"/>
    </source>
</evidence>
<dbReference type="KEGG" id="gbc:GbCGDNIH3_7047"/>
<sequence>MEGRKMRTVTLGISSLEDTKRRASAAFRGERVGEFISFTSVDLLWRILTAKRWDILKAMTGQGAMAIREVARRVGRDVKAVHGDVQALLVAGVLERTEDGLVVFPYDAVHVDFTLNKAA</sequence>
<dbReference type="Pfam" id="PF25212">
    <property type="entry name" value="HVO_A0114"/>
    <property type="match status" value="1"/>
</dbReference>
<evidence type="ECO:0000313" key="1">
    <source>
        <dbReference type="EMBL" id="AHJ63263.1"/>
    </source>
</evidence>
<dbReference type="AlphaFoldDB" id="A0AAN0VFY1"/>
<accession>A0AAN0VFY1</accession>
<dbReference type="Proteomes" id="UP000019438">
    <property type="component" value="Chromosome"/>
</dbReference>
<protein>
    <submittedName>
        <fullName evidence="1">Uncharacterized protein</fullName>
    </submittedName>
</protein>
<dbReference type="InterPro" id="IPR036390">
    <property type="entry name" value="WH_DNA-bd_sf"/>
</dbReference>
<gene>
    <name evidence="1" type="ORF">GbCGDNIH3_7047</name>
</gene>
<dbReference type="EMBL" id="CP003181">
    <property type="protein sequence ID" value="AHJ63263.1"/>
    <property type="molecule type" value="Genomic_DNA"/>
</dbReference>
<dbReference type="SUPFAM" id="SSF46785">
    <property type="entry name" value="Winged helix' DNA-binding domain"/>
    <property type="match status" value="1"/>
</dbReference>
<name>A0AAN0VFY1_9PROT</name>
<organism evidence="1 2">
    <name type="scientific">Granulibacter bethesdensis</name>
    <dbReference type="NCBI Taxonomy" id="364410"/>
    <lineage>
        <taxon>Bacteria</taxon>
        <taxon>Pseudomonadati</taxon>
        <taxon>Pseudomonadota</taxon>
        <taxon>Alphaproteobacteria</taxon>
        <taxon>Acetobacterales</taxon>
        <taxon>Acetobacteraceae</taxon>
        <taxon>Granulibacter</taxon>
    </lineage>
</organism>